<accession>Q0RXL5</accession>
<sequence>MEPMLVPTRFEHRRFRPVRPFQGRDVVPSVLAWWQSEFDRRAGSSWNWRYATLAVYAEARFVVALLGYFAVTALAQARSSGVPTQTYHPKLRRSHLLLKRDFCSRAERGSVGIPPSPVVRAICE</sequence>
<evidence type="ECO:0000313" key="1">
    <source>
        <dbReference type="EMBL" id="ABG99971.1"/>
    </source>
</evidence>
<dbReference type="EMBL" id="CP000432">
    <property type="protein sequence ID" value="ABG99971.1"/>
    <property type="molecule type" value="Genomic_DNA"/>
</dbReference>
<name>Q0RXL5_RHOJR</name>
<dbReference type="Proteomes" id="UP000008710">
    <property type="component" value="Plasmid pRHL1"/>
</dbReference>
<dbReference type="KEGG" id="rha:RHA1_ro08927"/>
<dbReference type="HOGENOM" id="CLU_2002112_0_0_11"/>
<evidence type="ECO:0000313" key="2">
    <source>
        <dbReference type="Proteomes" id="UP000008710"/>
    </source>
</evidence>
<keyword evidence="1" id="KW-0614">Plasmid</keyword>
<dbReference type="AlphaFoldDB" id="Q0RXL5"/>
<reference evidence="2" key="1">
    <citation type="journal article" date="2006" name="Proc. Natl. Acad. Sci. U.S.A.">
        <title>The complete genome of Rhodococcus sp. RHA1 provides insights into a catabolic powerhouse.</title>
        <authorList>
            <person name="McLeod M.P."/>
            <person name="Warren R.L."/>
            <person name="Hsiao W.W.L."/>
            <person name="Araki N."/>
            <person name="Myhre M."/>
            <person name="Fernandes C."/>
            <person name="Miyazawa D."/>
            <person name="Wong W."/>
            <person name="Lillquist A.L."/>
            <person name="Wang D."/>
            <person name="Dosanjh M."/>
            <person name="Hara H."/>
            <person name="Petrescu A."/>
            <person name="Morin R.D."/>
            <person name="Yang G."/>
            <person name="Stott J.M."/>
            <person name="Schein J.E."/>
            <person name="Shin H."/>
            <person name="Smailus D."/>
            <person name="Siddiqui A.S."/>
            <person name="Marra M.A."/>
            <person name="Jones S.J.M."/>
            <person name="Holt R."/>
            <person name="Brinkman F.S.L."/>
            <person name="Miyauchi K."/>
            <person name="Fukuda M."/>
            <person name="Davies J.E."/>
            <person name="Mohn W.W."/>
            <person name="Eltis L.D."/>
        </authorList>
    </citation>
    <scope>NUCLEOTIDE SEQUENCE [LARGE SCALE GENOMIC DNA]</scope>
    <source>
        <strain evidence="2">RHA1</strain>
    </source>
</reference>
<organism evidence="1 2">
    <name type="scientific">Rhodococcus jostii (strain RHA1)</name>
    <dbReference type="NCBI Taxonomy" id="101510"/>
    <lineage>
        <taxon>Bacteria</taxon>
        <taxon>Bacillati</taxon>
        <taxon>Actinomycetota</taxon>
        <taxon>Actinomycetes</taxon>
        <taxon>Mycobacteriales</taxon>
        <taxon>Nocardiaceae</taxon>
        <taxon>Rhodococcus</taxon>
    </lineage>
</organism>
<protein>
    <submittedName>
        <fullName evidence="1">Uncharacterized protein</fullName>
    </submittedName>
</protein>
<gene>
    <name evidence="1" type="ordered locus">RHA1_ro08927</name>
</gene>
<proteinExistence type="predicted"/>
<geneLocation type="plasmid" evidence="1 2">
    <name>pRHL1</name>
</geneLocation>